<proteinExistence type="inferred from homology"/>
<dbReference type="InterPro" id="IPR045562">
    <property type="entry name" value="RecG_dom3_C"/>
</dbReference>
<dbReference type="InterPro" id="IPR012340">
    <property type="entry name" value="NA-bd_OB-fold"/>
</dbReference>
<dbReference type="InterPro" id="IPR047112">
    <property type="entry name" value="RecG/Mfd"/>
</dbReference>
<dbReference type="CDD" id="cd04488">
    <property type="entry name" value="RecG_wedge_OBF"/>
    <property type="match status" value="1"/>
</dbReference>
<evidence type="ECO:0000256" key="10">
    <source>
        <dbReference type="ARBA" id="ARBA00023204"/>
    </source>
</evidence>
<comment type="function">
    <text evidence="15">Plays a critical role in recombination and DNA repair. Helps process Holliday junction intermediates to mature products by catalyzing branch migration. Has replication fork regression activity, unwinds stalled or blocked replication forks to make a HJ that can be resolved. Has a DNA unwinding activity characteristic of a DNA helicase with 3'-5' polarity.</text>
</comment>
<evidence type="ECO:0000256" key="5">
    <source>
        <dbReference type="ARBA" id="ARBA00022801"/>
    </source>
</evidence>
<dbReference type="NCBIfam" id="NF008165">
    <property type="entry name" value="PRK10917.1-3"/>
    <property type="match status" value="1"/>
</dbReference>
<dbReference type="InterPro" id="IPR011545">
    <property type="entry name" value="DEAD/DEAH_box_helicase_dom"/>
</dbReference>
<keyword evidence="10 15" id="KW-0234">DNA repair</keyword>
<dbReference type="InterPro" id="IPR004609">
    <property type="entry name" value="ATP-dep_DNA_helicase_RecG"/>
</dbReference>
<dbReference type="AlphaFoldDB" id="A0A1F5R7F4"/>
<dbReference type="CDD" id="cd17992">
    <property type="entry name" value="DEXHc_RecG"/>
    <property type="match status" value="1"/>
</dbReference>
<evidence type="ECO:0000256" key="11">
    <source>
        <dbReference type="ARBA" id="ARBA00023235"/>
    </source>
</evidence>
<dbReference type="GO" id="GO:0003677">
    <property type="term" value="F:DNA binding"/>
    <property type="evidence" value="ECO:0007669"/>
    <property type="project" value="UniProtKB-KW"/>
</dbReference>
<dbReference type="GO" id="GO:0006281">
    <property type="term" value="P:DNA repair"/>
    <property type="evidence" value="ECO:0007669"/>
    <property type="project" value="UniProtKB-UniRule"/>
</dbReference>
<accession>A0A1F5R7F4</accession>
<sequence>MPETNIQYLKGVGPKRALLFNKLGIVSVRDLLYYPPRRYLDRSLIKNIRDIRVGDNVTLFGQVSDKGLVHTRRNFTIFNLLVSDDTGYLLCKWFNQPYLKDRFQIGDRIVVSGLVLSDHGLSMANPEYELLDSEDAELIHTGRIVPLHPATGGLSAKQIRQVIKSALEGYLQQIAEPLPPELIMAKDLMGIRQAISQLHFPDAPEILEQAHRRLAFEELLYLELILFLKKNALQIHGVGAKINSSDWKNDFSSLLPFTLTGAQIRVIGEISNDIGQTRPMHRLLQGDVGSGKTMVALAAMIQAVRGGTQASLMAPTELLAEQHYNFLHPWFDRLGMTSALLTSKIKSKQRAEIYQGLSDGRLNVCVGTQALVQESVEFANLGLAIIDEQHRFGVRQRADFRFKGKHPHTLVMTATPIPRTLAITVYGDLDVSTIDQMPQGRRSITTKWTAEANRSKVYDFIEQQLEQGRQAYVVYPVIEESDKTELKAAIKMHRTLSQDYFKGRRVGLMHGQLPTEDRQAVMEDFRDHRIDILVSTTVIEVGIDVPNANVMFIEQAERFGLSQLHQLRGRVGRGSHKSYCILMAGPKLTLEARLRLDTMQSLSDGFKIAEKDLELRGPGEFWSTRQHGLPQLKIADLSRDADLIAPAREEAKNILAGDPDLSKENHRGIKAGLQAFHPEADKFTAIG</sequence>
<dbReference type="Pfam" id="PF17191">
    <property type="entry name" value="RecG_wedge"/>
    <property type="match status" value="1"/>
</dbReference>
<dbReference type="InterPro" id="IPR033454">
    <property type="entry name" value="RecG_wedge"/>
</dbReference>
<dbReference type="Pfam" id="PF00270">
    <property type="entry name" value="DEAD"/>
    <property type="match status" value="1"/>
</dbReference>
<keyword evidence="11" id="KW-0413">Isomerase</keyword>
<evidence type="ECO:0000256" key="15">
    <source>
        <dbReference type="RuleBase" id="RU363016"/>
    </source>
</evidence>
<comment type="similarity">
    <text evidence="1 15">Belongs to the helicase family. RecG subfamily.</text>
</comment>
<keyword evidence="4 15" id="KW-0227">DNA damage</keyword>
<evidence type="ECO:0000256" key="6">
    <source>
        <dbReference type="ARBA" id="ARBA00022806"/>
    </source>
</evidence>
<comment type="catalytic activity">
    <reaction evidence="12 15">
        <text>Couples ATP hydrolysis with the unwinding of duplex DNA by translocating in the 3'-5' direction.</text>
        <dbReference type="EC" id="5.6.2.4"/>
    </reaction>
</comment>
<keyword evidence="6 15" id="KW-0347">Helicase</keyword>
<evidence type="ECO:0000256" key="14">
    <source>
        <dbReference type="ARBA" id="ARBA00048988"/>
    </source>
</evidence>
<dbReference type="SMART" id="SM00487">
    <property type="entry name" value="DEXDc"/>
    <property type="match status" value="1"/>
</dbReference>
<dbReference type="InterPro" id="IPR014001">
    <property type="entry name" value="Helicase_ATP-bd"/>
</dbReference>
<keyword evidence="9 15" id="KW-0233">DNA recombination</keyword>
<protein>
    <recommendedName>
        <fullName evidence="2 15">ATP-dependent DNA helicase RecG</fullName>
        <ecNumber evidence="13 15">5.6.2.4</ecNumber>
    </recommendedName>
</protein>
<dbReference type="PANTHER" id="PTHR47964:SF1">
    <property type="entry name" value="ATP-DEPENDENT DNA HELICASE HOMOLOG RECG, CHLOROPLASTIC"/>
    <property type="match status" value="1"/>
</dbReference>
<name>A0A1F5R7F4_9BACT</name>
<evidence type="ECO:0000313" key="18">
    <source>
        <dbReference type="EMBL" id="OGF10339.1"/>
    </source>
</evidence>
<evidence type="ECO:0000259" key="16">
    <source>
        <dbReference type="PROSITE" id="PS51192"/>
    </source>
</evidence>
<evidence type="ECO:0000256" key="13">
    <source>
        <dbReference type="ARBA" id="ARBA00034808"/>
    </source>
</evidence>
<dbReference type="NCBIfam" id="TIGR00643">
    <property type="entry name" value="recG"/>
    <property type="match status" value="1"/>
</dbReference>
<dbReference type="EMBL" id="MFFM01000039">
    <property type="protein sequence ID" value="OGF10339.1"/>
    <property type="molecule type" value="Genomic_DNA"/>
</dbReference>
<dbReference type="GO" id="GO:0016887">
    <property type="term" value="F:ATP hydrolysis activity"/>
    <property type="evidence" value="ECO:0007669"/>
    <property type="project" value="RHEA"/>
</dbReference>
<keyword evidence="8" id="KW-0238">DNA-binding</keyword>
<dbReference type="Pfam" id="PF00271">
    <property type="entry name" value="Helicase_C"/>
    <property type="match status" value="1"/>
</dbReference>
<evidence type="ECO:0000256" key="8">
    <source>
        <dbReference type="ARBA" id="ARBA00023125"/>
    </source>
</evidence>
<dbReference type="SMART" id="SM00490">
    <property type="entry name" value="HELICc"/>
    <property type="match status" value="1"/>
</dbReference>
<dbReference type="PANTHER" id="PTHR47964">
    <property type="entry name" value="ATP-DEPENDENT DNA HELICASE HOMOLOG RECG, CHLOROPLASTIC"/>
    <property type="match status" value="1"/>
</dbReference>
<dbReference type="InterPro" id="IPR001650">
    <property type="entry name" value="Helicase_C-like"/>
</dbReference>
<evidence type="ECO:0000256" key="7">
    <source>
        <dbReference type="ARBA" id="ARBA00022840"/>
    </source>
</evidence>
<evidence type="ECO:0000256" key="1">
    <source>
        <dbReference type="ARBA" id="ARBA00007504"/>
    </source>
</evidence>
<dbReference type="CDD" id="cd18811">
    <property type="entry name" value="SF2_C_RecG"/>
    <property type="match status" value="1"/>
</dbReference>
<dbReference type="Gene3D" id="2.40.50.140">
    <property type="entry name" value="Nucleic acid-binding proteins"/>
    <property type="match status" value="1"/>
</dbReference>
<dbReference type="GO" id="GO:0043138">
    <property type="term" value="F:3'-5' DNA helicase activity"/>
    <property type="evidence" value="ECO:0007669"/>
    <property type="project" value="UniProtKB-EC"/>
</dbReference>
<dbReference type="SUPFAM" id="SSF52540">
    <property type="entry name" value="P-loop containing nucleoside triphosphate hydrolases"/>
    <property type="match status" value="2"/>
</dbReference>
<evidence type="ECO:0000256" key="9">
    <source>
        <dbReference type="ARBA" id="ARBA00023172"/>
    </source>
</evidence>
<evidence type="ECO:0000259" key="17">
    <source>
        <dbReference type="PROSITE" id="PS51194"/>
    </source>
</evidence>
<keyword evidence="3 15" id="KW-0547">Nucleotide-binding</keyword>
<dbReference type="NCBIfam" id="NF008168">
    <property type="entry name" value="PRK10917.2-2"/>
    <property type="match status" value="1"/>
</dbReference>
<gene>
    <name evidence="18" type="ORF">A2024_02315</name>
</gene>
<dbReference type="EC" id="5.6.2.4" evidence="13 15"/>
<dbReference type="Proteomes" id="UP000177230">
    <property type="component" value="Unassembled WGS sequence"/>
</dbReference>
<evidence type="ECO:0000256" key="12">
    <source>
        <dbReference type="ARBA" id="ARBA00034617"/>
    </source>
</evidence>
<dbReference type="SUPFAM" id="SSF50249">
    <property type="entry name" value="Nucleic acid-binding proteins"/>
    <property type="match status" value="1"/>
</dbReference>
<evidence type="ECO:0000313" key="19">
    <source>
        <dbReference type="Proteomes" id="UP000177230"/>
    </source>
</evidence>
<comment type="caution">
    <text evidence="18">The sequence shown here is derived from an EMBL/GenBank/DDBJ whole genome shotgun (WGS) entry which is preliminary data.</text>
</comment>
<dbReference type="GO" id="GO:0006310">
    <property type="term" value="P:DNA recombination"/>
    <property type="evidence" value="ECO:0007669"/>
    <property type="project" value="UniProtKB-UniRule"/>
</dbReference>
<keyword evidence="5 15" id="KW-0378">Hydrolase</keyword>
<organism evidence="18 19">
    <name type="scientific">Candidatus Edwardsbacteria bacterium GWF2_54_11</name>
    <dbReference type="NCBI Taxonomy" id="1817851"/>
    <lineage>
        <taxon>Bacteria</taxon>
        <taxon>Candidatus Edwardsiibacteriota</taxon>
    </lineage>
</organism>
<feature type="domain" description="Helicase C-terminal" evidence="17">
    <location>
        <begin position="456"/>
        <end position="614"/>
    </location>
</feature>
<evidence type="ECO:0000256" key="3">
    <source>
        <dbReference type="ARBA" id="ARBA00022741"/>
    </source>
</evidence>
<comment type="catalytic activity">
    <reaction evidence="14 15">
        <text>ATP + H2O = ADP + phosphate + H(+)</text>
        <dbReference type="Rhea" id="RHEA:13065"/>
        <dbReference type="ChEBI" id="CHEBI:15377"/>
        <dbReference type="ChEBI" id="CHEBI:15378"/>
        <dbReference type="ChEBI" id="CHEBI:30616"/>
        <dbReference type="ChEBI" id="CHEBI:43474"/>
        <dbReference type="ChEBI" id="CHEBI:456216"/>
        <dbReference type="EC" id="5.6.2.4"/>
    </reaction>
</comment>
<evidence type="ECO:0000256" key="2">
    <source>
        <dbReference type="ARBA" id="ARBA00017846"/>
    </source>
</evidence>
<evidence type="ECO:0000256" key="4">
    <source>
        <dbReference type="ARBA" id="ARBA00022763"/>
    </source>
</evidence>
<dbReference type="GO" id="GO:0005524">
    <property type="term" value="F:ATP binding"/>
    <property type="evidence" value="ECO:0007669"/>
    <property type="project" value="UniProtKB-KW"/>
</dbReference>
<feature type="domain" description="Helicase ATP-binding" evidence="16">
    <location>
        <begin position="273"/>
        <end position="434"/>
    </location>
</feature>
<dbReference type="PROSITE" id="PS51192">
    <property type="entry name" value="HELICASE_ATP_BIND_1"/>
    <property type="match status" value="1"/>
</dbReference>
<keyword evidence="7 15" id="KW-0067">ATP-binding</keyword>
<dbReference type="Pfam" id="PF19833">
    <property type="entry name" value="RecG_dom3_C"/>
    <property type="match status" value="1"/>
</dbReference>
<dbReference type="Gene3D" id="3.40.50.300">
    <property type="entry name" value="P-loop containing nucleotide triphosphate hydrolases"/>
    <property type="match status" value="2"/>
</dbReference>
<dbReference type="InterPro" id="IPR027417">
    <property type="entry name" value="P-loop_NTPase"/>
</dbReference>
<reference evidence="18 19" key="1">
    <citation type="journal article" date="2016" name="Nat. Commun.">
        <title>Thousands of microbial genomes shed light on interconnected biogeochemical processes in an aquifer system.</title>
        <authorList>
            <person name="Anantharaman K."/>
            <person name="Brown C.T."/>
            <person name="Hug L.A."/>
            <person name="Sharon I."/>
            <person name="Castelle C.J."/>
            <person name="Probst A.J."/>
            <person name="Thomas B.C."/>
            <person name="Singh A."/>
            <person name="Wilkins M.J."/>
            <person name="Karaoz U."/>
            <person name="Brodie E.L."/>
            <person name="Williams K.H."/>
            <person name="Hubbard S.S."/>
            <person name="Banfield J.F."/>
        </authorList>
    </citation>
    <scope>NUCLEOTIDE SEQUENCE [LARGE SCALE GENOMIC DNA]</scope>
</reference>
<dbReference type="PROSITE" id="PS51194">
    <property type="entry name" value="HELICASE_CTER"/>
    <property type="match status" value="1"/>
</dbReference>